<dbReference type="PANTHER" id="PTHR32319">
    <property type="entry name" value="BACTERIAL HEMOLYSIN-LIKE PROTEIN"/>
    <property type="match status" value="1"/>
</dbReference>
<sequence>MILAGKVRCEGQVADKPGRNVSEDALVEVIEALHPYVGRGGLKLEKALDQFNVSPQNKFAVDIGASTGGFTDCLLQRGARRVCAVDVGYGQLAWKLQSDPRVQMLDRTNARALTVEQIGEPADLAVIDVSFISLQLILPAVWRTLDPEGDILALVKPQFEVGKDEVEHQGIIKDTGKHKKVLEVLQAFVEKNGWVICGLTRSPITGQKGNKEFLIHCVRAGRAEAISSNAILEAVSSE</sequence>
<evidence type="ECO:0000256" key="2">
    <source>
        <dbReference type="ARBA" id="ARBA00029460"/>
    </source>
</evidence>
<evidence type="ECO:0000313" key="5">
    <source>
        <dbReference type="EMBL" id="QPJ66721.1"/>
    </source>
</evidence>
<evidence type="ECO:0000313" key="6">
    <source>
        <dbReference type="Proteomes" id="UP000594464"/>
    </source>
</evidence>
<dbReference type="PANTHER" id="PTHR32319:SF0">
    <property type="entry name" value="BACTERIAL HEMOLYSIN-LIKE PROTEIN"/>
    <property type="match status" value="1"/>
</dbReference>
<name>A0A7T0G4V6_9BACT</name>
<keyword evidence="5" id="KW-0489">Methyltransferase</keyword>
<dbReference type="Proteomes" id="UP000594464">
    <property type="component" value="Chromosome"/>
</dbReference>
<organism evidence="5 6">
    <name type="scientific">Candidatus Nitrohelix vancouverensis</name>
    <dbReference type="NCBI Taxonomy" id="2705534"/>
    <lineage>
        <taxon>Bacteria</taxon>
        <taxon>Pseudomonadati</taxon>
        <taxon>Nitrospinota/Tectimicrobiota group</taxon>
        <taxon>Nitrospinota</taxon>
        <taxon>Nitrospinia</taxon>
        <taxon>Nitrospinales</taxon>
        <taxon>Nitrospinaceae</taxon>
        <taxon>Candidatus Nitrohelix</taxon>
    </lineage>
</organism>
<dbReference type="Gene3D" id="3.10.290.10">
    <property type="entry name" value="RNA-binding S4 domain"/>
    <property type="match status" value="1"/>
</dbReference>
<dbReference type="InterPro" id="IPR004538">
    <property type="entry name" value="Hemolysin_A/TlyA"/>
</dbReference>
<keyword evidence="1 3" id="KW-0694">RNA-binding</keyword>
<comment type="similarity">
    <text evidence="2">Belongs to the TlyA family.</text>
</comment>
<evidence type="ECO:0000256" key="3">
    <source>
        <dbReference type="PROSITE-ProRule" id="PRU00182"/>
    </source>
</evidence>
<evidence type="ECO:0000256" key="1">
    <source>
        <dbReference type="ARBA" id="ARBA00022884"/>
    </source>
</evidence>
<dbReference type="EMBL" id="CP048620">
    <property type="protein sequence ID" value="QPJ66721.1"/>
    <property type="molecule type" value="Genomic_DNA"/>
</dbReference>
<reference evidence="6" key="1">
    <citation type="submission" date="2020-02" db="EMBL/GenBank/DDBJ databases">
        <title>Genomic and physiological characterization of two novel Nitrospinaceae genera.</title>
        <authorList>
            <person name="Mueller A.J."/>
            <person name="Jung M.-Y."/>
            <person name="Strachan C.R."/>
            <person name="Herbold C.W."/>
            <person name="Kirkegaard R.H."/>
            <person name="Daims H."/>
        </authorList>
    </citation>
    <scope>NUCLEOTIDE SEQUENCE [LARGE SCALE GENOMIC DNA]</scope>
</reference>
<dbReference type="InterPro" id="IPR047048">
    <property type="entry name" value="TlyA"/>
</dbReference>
<feature type="domain" description="Ribosomal RNA methyltransferase FtsJ" evidence="4">
    <location>
        <begin position="36"/>
        <end position="216"/>
    </location>
</feature>
<dbReference type="PROSITE" id="PS50889">
    <property type="entry name" value="S4"/>
    <property type="match status" value="1"/>
</dbReference>
<dbReference type="GO" id="GO:0008168">
    <property type="term" value="F:methyltransferase activity"/>
    <property type="evidence" value="ECO:0007669"/>
    <property type="project" value="UniProtKB-KW"/>
</dbReference>
<dbReference type="Gene3D" id="3.40.50.150">
    <property type="entry name" value="Vaccinia Virus protein VP39"/>
    <property type="match status" value="1"/>
</dbReference>
<dbReference type="NCBIfam" id="TIGR00478">
    <property type="entry name" value="tly"/>
    <property type="match status" value="1"/>
</dbReference>
<keyword evidence="5" id="KW-0808">Transferase</keyword>
<evidence type="ECO:0000259" key="4">
    <source>
        <dbReference type="Pfam" id="PF01728"/>
    </source>
</evidence>
<protein>
    <submittedName>
        <fullName evidence="5">TlyA family RNA methyltransferase</fullName>
    </submittedName>
</protein>
<dbReference type="Pfam" id="PF01728">
    <property type="entry name" value="FtsJ"/>
    <property type="match status" value="1"/>
</dbReference>
<dbReference type="PIRSF" id="PIRSF005578">
    <property type="entry name" value="TlyA"/>
    <property type="match status" value="1"/>
</dbReference>
<gene>
    <name evidence="5" type="ORF">G3M78_00675</name>
</gene>
<dbReference type="InterPro" id="IPR029063">
    <property type="entry name" value="SAM-dependent_MTases_sf"/>
</dbReference>
<dbReference type="KEGG" id="nva:G3M78_00675"/>
<dbReference type="InterPro" id="IPR002877">
    <property type="entry name" value="RNA_MeTrfase_FtsJ_dom"/>
</dbReference>
<dbReference type="GO" id="GO:0003723">
    <property type="term" value="F:RNA binding"/>
    <property type="evidence" value="ECO:0007669"/>
    <property type="project" value="UniProtKB-KW"/>
</dbReference>
<accession>A0A7T0G4V6</accession>
<dbReference type="InterPro" id="IPR036986">
    <property type="entry name" value="S4_RNA-bd_sf"/>
</dbReference>
<dbReference type="SUPFAM" id="SSF53335">
    <property type="entry name" value="S-adenosyl-L-methionine-dependent methyltransferases"/>
    <property type="match status" value="1"/>
</dbReference>
<dbReference type="GO" id="GO:0032259">
    <property type="term" value="P:methylation"/>
    <property type="evidence" value="ECO:0007669"/>
    <property type="project" value="UniProtKB-KW"/>
</dbReference>
<proteinExistence type="inferred from homology"/>
<dbReference type="AlphaFoldDB" id="A0A7T0G4V6"/>